<dbReference type="VEuPathDB" id="VectorBase:RSAN_044646"/>
<keyword evidence="3" id="KW-1185">Reference proteome</keyword>
<reference evidence="2" key="1">
    <citation type="journal article" date="2020" name="Cell">
        <title>Large-Scale Comparative Analyses of Tick Genomes Elucidate Their Genetic Diversity and Vector Capacities.</title>
        <authorList>
            <consortium name="Tick Genome and Microbiome Consortium (TIGMIC)"/>
            <person name="Jia N."/>
            <person name="Wang J."/>
            <person name="Shi W."/>
            <person name="Du L."/>
            <person name="Sun Y."/>
            <person name="Zhan W."/>
            <person name="Jiang J.F."/>
            <person name="Wang Q."/>
            <person name="Zhang B."/>
            <person name="Ji P."/>
            <person name="Bell-Sakyi L."/>
            <person name="Cui X.M."/>
            <person name="Yuan T.T."/>
            <person name="Jiang B.G."/>
            <person name="Yang W.F."/>
            <person name="Lam T.T."/>
            <person name="Chang Q.C."/>
            <person name="Ding S.J."/>
            <person name="Wang X.J."/>
            <person name="Zhu J.G."/>
            <person name="Ruan X.D."/>
            <person name="Zhao L."/>
            <person name="Wei J.T."/>
            <person name="Ye R.Z."/>
            <person name="Que T.C."/>
            <person name="Du C.H."/>
            <person name="Zhou Y.H."/>
            <person name="Cheng J.X."/>
            <person name="Dai P.F."/>
            <person name="Guo W.B."/>
            <person name="Han X.H."/>
            <person name="Huang E.J."/>
            <person name="Li L.F."/>
            <person name="Wei W."/>
            <person name="Gao Y.C."/>
            <person name="Liu J.Z."/>
            <person name="Shao H.Z."/>
            <person name="Wang X."/>
            <person name="Wang C.C."/>
            <person name="Yang T.C."/>
            <person name="Huo Q.B."/>
            <person name="Li W."/>
            <person name="Chen H.Y."/>
            <person name="Chen S.E."/>
            <person name="Zhou L.G."/>
            <person name="Ni X.B."/>
            <person name="Tian J.H."/>
            <person name="Sheng Y."/>
            <person name="Liu T."/>
            <person name="Pan Y.S."/>
            <person name="Xia L.Y."/>
            <person name="Li J."/>
            <person name="Zhao F."/>
            <person name="Cao W.C."/>
        </authorList>
    </citation>
    <scope>NUCLEOTIDE SEQUENCE</scope>
    <source>
        <strain evidence="2">Rsan-2018</strain>
    </source>
</reference>
<dbReference type="EMBL" id="JABSTV010001248">
    <property type="protein sequence ID" value="KAH7969757.1"/>
    <property type="molecule type" value="Genomic_DNA"/>
</dbReference>
<evidence type="ECO:0000256" key="1">
    <source>
        <dbReference type="SAM" id="MobiDB-lite"/>
    </source>
</evidence>
<name>A0A9D4Q8L0_RHISA</name>
<evidence type="ECO:0000313" key="3">
    <source>
        <dbReference type="Proteomes" id="UP000821837"/>
    </source>
</evidence>
<accession>A0A9D4Q8L0</accession>
<proteinExistence type="predicted"/>
<reference evidence="2" key="2">
    <citation type="submission" date="2021-09" db="EMBL/GenBank/DDBJ databases">
        <authorList>
            <person name="Jia N."/>
            <person name="Wang J."/>
            <person name="Shi W."/>
            <person name="Du L."/>
            <person name="Sun Y."/>
            <person name="Zhan W."/>
            <person name="Jiang J."/>
            <person name="Wang Q."/>
            <person name="Zhang B."/>
            <person name="Ji P."/>
            <person name="Sakyi L.B."/>
            <person name="Cui X."/>
            <person name="Yuan T."/>
            <person name="Jiang B."/>
            <person name="Yang W."/>
            <person name="Lam T.T.-Y."/>
            <person name="Chang Q."/>
            <person name="Ding S."/>
            <person name="Wang X."/>
            <person name="Zhu J."/>
            <person name="Ruan X."/>
            <person name="Zhao L."/>
            <person name="Wei J."/>
            <person name="Que T."/>
            <person name="Du C."/>
            <person name="Cheng J."/>
            <person name="Dai P."/>
            <person name="Han X."/>
            <person name="Huang E."/>
            <person name="Gao Y."/>
            <person name="Liu J."/>
            <person name="Shao H."/>
            <person name="Ye R."/>
            <person name="Li L."/>
            <person name="Wei W."/>
            <person name="Wang X."/>
            <person name="Wang C."/>
            <person name="Huo Q."/>
            <person name="Li W."/>
            <person name="Guo W."/>
            <person name="Chen H."/>
            <person name="Chen S."/>
            <person name="Zhou L."/>
            <person name="Zhou L."/>
            <person name="Ni X."/>
            <person name="Tian J."/>
            <person name="Zhou Y."/>
            <person name="Sheng Y."/>
            <person name="Liu T."/>
            <person name="Pan Y."/>
            <person name="Xia L."/>
            <person name="Li J."/>
            <person name="Zhao F."/>
            <person name="Cao W."/>
        </authorList>
    </citation>
    <scope>NUCLEOTIDE SEQUENCE</scope>
    <source>
        <strain evidence="2">Rsan-2018</strain>
        <tissue evidence="2">Larvae</tissue>
    </source>
</reference>
<gene>
    <name evidence="2" type="ORF">HPB52_021725</name>
</gene>
<feature type="region of interest" description="Disordered" evidence="1">
    <location>
        <begin position="1"/>
        <end position="32"/>
    </location>
</feature>
<organism evidence="2 3">
    <name type="scientific">Rhipicephalus sanguineus</name>
    <name type="common">Brown dog tick</name>
    <name type="synonym">Ixodes sanguineus</name>
    <dbReference type="NCBI Taxonomy" id="34632"/>
    <lineage>
        <taxon>Eukaryota</taxon>
        <taxon>Metazoa</taxon>
        <taxon>Ecdysozoa</taxon>
        <taxon>Arthropoda</taxon>
        <taxon>Chelicerata</taxon>
        <taxon>Arachnida</taxon>
        <taxon>Acari</taxon>
        <taxon>Parasitiformes</taxon>
        <taxon>Ixodida</taxon>
        <taxon>Ixodoidea</taxon>
        <taxon>Ixodidae</taxon>
        <taxon>Rhipicephalinae</taxon>
        <taxon>Rhipicephalus</taxon>
        <taxon>Rhipicephalus</taxon>
    </lineage>
</organism>
<dbReference type="AlphaFoldDB" id="A0A9D4Q8L0"/>
<comment type="caution">
    <text evidence="2">The sequence shown here is derived from an EMBL/GenBank/DDBJ whole genome shotgun (WGS) entry which is preliminary data.</text>
</comment>
<dbReference type="Proteomes" id="UP000821837">
    <property type="component" value="Unassembled WGS sequence"/>
</dbReference>
<sequence length="105" mass="11246">MAALDELNLSRPGKKARRLAPEPKNTSEPFNPSDQEIFEKLRRAGASAVALRIIPKVDPEDTDAASEDEEMYTFLRHPSSARPPTGCGIAAAMVLALSKSSALGP</sequence>
<protein>
    <submittedName>
        <fullName evidence="2">Uncharacterized protein</fullName>
    </submittedName>
</protein>
<evidence type="ECO:0000313" key="2">
    <source>
        <dbReference type="EMBL" id="KAH7969757.1"/>
    </source>
</evidence>